<accession>A0A1M4VHA3</accession>
<dbReference type="AlphaFoldDB" id="A0A1M4VHA3"/>
<name>A0A1M4VHA3_9SPHI</name>
<protein>
    <submittedName>
        <fullName evidence="1">Uncharacterized protein</fullName>
    </submittedName>
</protein>
<organism evidence="1 2">
    <name type="scientific">Pedobacter caeni</name>
    <dbReference type="NCBI Taxonomy" id="288992"/>
    <lineage>
        <taxon>Bacteria</taxon>
        <taxon>Pseudomonadati</taxon>
        <taxon>Bacteroidota</taxon>
        <taxon>Sphingobacteriia</taxon>
        <taxon>Sphingobacteriales</taxon>
        <taxon>Sphingobacteriaceae</taxon>
        <taxon>Pedobacter</taxon>
    </lineage>
</organism>
<reference evidence="2" key="1">
    <citation type="submission" date="2016-11" db="EMBL/GenBank/DDBJ databases">
        <authorList>
            <person name="Varghese N."/>
            <person name="Submissions S."/>
        </authorList>
    </citation>
    <scope>NUCLEOTIDE SEQUENCE [LARGE SCALE GENOMIC DNA]</scope>
    <source>
        <strain evidence="2">DSM 16990</strain>
    </source>
</reference>
<dbReference type="EMBL" id="FQUQ01000001">
    <property type="protein sequence ID" value="SHE68262.1"/>
    <property type="molecule type" value="Genomic_DNA"/>
</dbReference>
<evidence type="ECO:0000313" key="1">
    <source>
        <dbReference type="EMBL" id="SHE68262.1"/>
    </source>
</evidence>
<proteinExistence type="predicted"/>
<evidence type="ECO:0000313" key="2">
    <source>
        <dbReference type="Proteomes" id="UP000184287"/>
    </source>
</evidence>
<gene>
    <name evidence="1" type="ORF">SAMN04488522_101906</name>
</gene>
<dbReference type="Proteomes" id="UP000184287">
    <property type="component" value="Unassembled WGS sequence"/>
</dbReference>
<sequence length="322" mass="36851">MPLLLFINCKGQEKKENAKSENDIYAIGREIKRFNKEPNYGAYISTNNCSFEVLINDIPVIKHRDASGAGLSRSYFPINWDITQEGTQKVTVRLSPGFNQKTGSLFPALMKNSAVEVVIVVSVPDKDGGSGDEEEIKVYSTPQKESQNKKTATYDGSPSFEDGFTFEAKVPYQIHTLANAETLYTKDNDKLKTLEKEVVTKYNQIRDVYLKGSKDDLANELYTSEKRTAQQLYSSPEEIKERWDNDYQFRTDANLEFFDLKPIENYKLTFYANGKLVCLEKKNNEKSSLWGGFKRKDKAIGTTTYIRLYLYRPKKGAELQVY</sequence>
<keyword evidence="2" id="KW-1185">Reference proteome</keyword>